<dbReference type="PANTHER" id="PTHR43283">
    <property type="entry name" value="BETA-LACTAMASE-RELATED"/>
    <property type="match status" value="1"/>
</dbReference>
<feature type="domain" description="Beta-lactamase-related" evidence="2">
    <location>
        <begin position="63"/>
        <end position="421"/>
    </location>
</feature>
<reference evidence="3 4" key="1">
    <citation type="submission" date="2016-10" db="EMBL/GenBank/DDBJ databases">
        <authorList>
            <person name="de Groot N.N."/>
        </authorList>
    </citation>
    <scope>NUCLEOTIDE SEQUENCE [LARGE SCALE GENOMIC DNA]</scope>
    <source>
        <strain evidence="3 4">DSM 23421</strain>
    </source>
</reference>
<dbReference type="RefSeq" id="WP_091865021.1">
    <property type="nucleotide sequence ID" value="NZ_FNAO01000001.1"/>
</dbReference>
<keyword evidence="4" id="KW-1185">Reference proteome</keyword>
<name>A0A1G6WHM6_9FLAO</name>
<dbReference type="GO" id="GO:0016787">
    <property type="term" value="F:hydrolase activity"/>
    <property type="evidence" value="ECO:0007669"/>
    <property type="project" value="UniProtKB-KW"/>
</dbReference>
<gene>
    <name evidence="3" type="ORF">SAMN05421636_101320</name>
</gene>
<dbReference type="Proteomes" id="UP000199109">
    <property type="component" value="Unassembled WGS sequence"/>
</dbReference>
<dbReference type="InterPro" id="IPR050789">
    <property type="entry name" value="Diverse_Enzym_Activities"/>
</dbReference>
<dbReference type="PANTHER" id="PTHR43283:SF11">
    <property type="entry name" value="BETA-LACTAMASE-RELATED DOMAIN-CONTAINING PROTEIN"/>
    <property type="match status" value="1"/>
</dbReference>
<dbReference type="InterPro" id="IPR012338">
    <property type="entry name" value="Beta-lactam/transpept-like"/>
</dbReference>
<dbReference type="Gene3D" id="3.40.710.10">
    <property type="entry name" value="DD-peptidase/beta-lactamase superfamily"/>
    <property type="match status" value="1"/>
</dbReference>
<sequence>MKTTIYILVGLFINSVFSQGGASVKLDIIPKDALVRADPSSAGLDYTYLHTKVDSILTIGIRKEAFPGAVVLVAKQGEIIFEEAYGYHTYDSIQPTAKDDLFDLASVTKVAGALPAIMKLVDEGKLDLDKPFSTYWQRWQKVKDKKDITLREILAHQSGLEPYIIFLNEVIKKNGTLKHRFVKTEPNNRFRHQAYDGLYIKDRFNRKMYRMIDRSKVSEEKKYKYSGLTFLIFPELIEQLTGDSYEYYLEKNFYLPLGVPTMGFGPSTKTFTNAIVPTEQDTIFRHTLTQGWVHDENASLLGGVSGNAGLFATAADLAKLMQMYMQYGIYDGKRYFSENTVKEFSSVQYPENENRRGLGFDKPLLGNDTLQLKDAYPAPEVSAQSFGHSGFTGTFVWADPENQLVYIFLSNRVYPSRDHQNIYDLNIRSAVQQVFYQAGRAKH</sequence>
<protein>
    <submittedName>
        <fullName evidence="3">CubicO group peptidase, beta-lactamase class C family</fullName>
    </submittedName>
</protein>
<dbReference type="SUPFAM" id="SSF56601">
    <property type="entry name" value="beta-lactamase/transpeptidase-like"/>
    <property type="match status" value="1"/>
</dbReference>
<organism evidence="3 4">
    <name type="scientific">Pricia antarctica</name>
    <dbReference type="NCBI Taxonomy" id="641691"/>
    <lineage>
        <taxon>Bacteria</taxon>
        <taxon>Pseudomonadati</taxon>
        <taxon>Bacteroidota</taxon>
        <taxon>Flavobacteriia</taxon>
        <taxon>Flavobacteriales</taxon>
        <taxon>Flavobacteriaceae</taxon>
        <taxon>Pricia</taxon>
    </lineage>
</organism>
<dbReference type="OrthoDB" id="9805821at2"/>
<dbReference type="EMBL" id="FNAO01000001">
    <property type="protein sequence ID" value="SDD65382.1"/>
    <property type="molecule type" value="Genomic_DNA"/>
</dbReference>
<dbReference type="STRING" id="641691.SAMN05421636_101320"/>
<proteinExistence type="predicted"/>
<dbReference type="InterPro" id="IPR001466">
    <property type="entry name" value="Beta-lactam-related"/>
</dbReference>
<keyword evidence="1" id="KW-0378">Hydrolase</keyword>
<dbReference type="Pfam" id="PF00144">
    <property type="entry name" value="Beta-lactamase"/>
    <property type="match status" value="1"/>
</dbReference>
<dbReference type="AlphaFoldDB" id="A0A1G6WHM6"/>
<evidence type="ECO:0000256" key="1">
    <source>
        <dbReference type="ARBA" id="ARBA00022801"/>
    </source>
</evidence>
<evidence type="ECO:0000313" key="3">
    <source>
        <dbReference type="EMBL" id="SDD65382.1"/>
    </source>
</evidence>
<evidence type="ECO:0000313" key="4">
    <source>
        <dbReference type="Proteomes" id="UP000199109"/>
    </source>
</evidence>
<evidence type="ECO:0000259" key="2">
    <source>
        <dbReference type="Pfam" id="PF00144"/>
    </source>
</evidence>
<accession>A0A1G6WHM6</accession>